<reference evidence="1" key="1">
    <citation type="submission" date="2023-03" db="EMBL/GenBank/DDBJ databases">
        <authorList>
            <person name="Steffen K."/>
            <person name="Cardenas P."/>
        </authorList>
    </citation>
    <scope>NUCLEOTIDE SEQUENCE</scope>
</reference>
<accession>A0AA35RIR1</accession>
<protein>
    <submittedName>
        <fullName evidence="1">Uncharacterized protein</fullName>
    </submittedName>
</protein>
<proteinExistence type="predicted"/>
<comment type="caution">
    <text evidence="1">The sequence shown here is derived from an EMBL/GenBank/DDBJ whole genome shotgun (WGS) entry which is preliminary data.</text>
</comment>
<gene>
    <name evidence="1" type="ORF">GBAR_LOCUS7104</name>
</gene>
<evidence type="ECO:0000313" key="2">
    <source>
        <dbReference type="Proteomes" id="UP001174909"/>
    </source>
</evidence>
<dbReference type="Proteomes" id="UP001174909">
    <property type="component" value="Unassembled WGS sequence"/>
</dbReference>
<keyword evidence="2" id="KW-1185">Reference proteome</keyword>
<dbReference type="AlphaFoldDB" id="A0AA35RIR1"/>
<name>A0AA35RIR1_GEOBA</name>
<sequence>MAKKAMGGTCGVKTNPTSSPTWYTHNTLENGRWLTRKRTGCKASVVPWHWTLTMEDTYTVAHVQSTRNTLRT</sequence>
<organism evidence="1 2">
    <name type="scientific">Geodia barretti</name>
    <name type="common">Barrett's horny sponge</name>
    <dbReference type="NCBI Taxonomy" id="519541"/>
    <lineage>
        <taxon>Eukaryota</taxon>
        <taxon>Metazoa</taxon>
        <taxon>Porifera</taxon>
        <taxon>Demospongiae</taxon>
        <taxon>Heteroscleromorpha</taxon>
        <taxon>Tetractinellida</taxon>
        <taxon>Astrophorina</taxon>
        <taxon>Geodiidae</taxon>
        <taxon>Geodia</taxon>
    </lineage>
</organism>
<dbReference type="EMBL" id="CASHTH010001070">
    <property type="protein sequence ID" value="CAI8010862.1"/>
    <property type="molecule type" value="Genomic_DNA"/>
</dbReference>
<evidence type="ECO:0000313" key="1">
    <source>
        <dbReference type="EMBL" id="CAI8010862.1"/>
    </source>
</evidence>